<evidence type="ECO:0000256" key="6">
    <source>
        <dbReference type="ARBA" id="ARBA00023004"/>
    </source>
</evidence>
<proteinExistence type="inferred from homology"/>
<keyword evidence="6" id="KW-0408">Iron</keyword>
<dbReference type="GO" id="GO:0005506">
    <property type="term" value="F:iron ion binding"/>
    <property type="evidence" value="ECO:0007669"/>
    <property type="project" value="InterPro"/>
</dbReference>
<comment type="cofactor">
    <cofactor evidence="1">
        <name>heme</name>
        <dbReference type="ChEBI" id="CHEBI:30413"/>
    </cofactor>
</comment>
<keyword evidence="7" id="KW-0503">Monooxygenase</keyword>
<dbReference type="EMBL" id="CAJNOI010000025">
    <property type="protein sequence ID" value="CAF0858478.1"/>
    <property type="molecule type" value="Genomic_DNA"/>
</dbReference>
<keyword evidence="4" id="KW-0479">Metal-binding</keyword>
<name>A0A813WB44_9BILA</name>
<dbReference type="PANTHER" id="PTHR24292:SF54">
    <property type="entry name" value="CYP9F3-RELATED"/>
    <property type="match status" value="1"/>
</dbReference>
<organism evidence="8 9">
    <name type="scientific">Adineta steineri</name>
    <dbReference type="NCBI Taxonomy" id="433720"/>
    <lineage>
        <taxon>Eukaryota</taxon>
        <taxon>Metazoa</taxon>
        <taxon>Spiralia</taxon>
        <taxon>Gnathifera</taxon>
        <taxon>Rotifera</taxon>
        <taxon>Eurotatoria</taxon>
        <taxon>Bdelloidea</taxon>
        <taxon>Adinetida</taxon>
        <taxon>Adinetidae</taxon>
        <taxon>Adineta</taxon>
    </lineage>
</organism>
<comment type="similarity">
    <text evidence="2">Belongs to the cytochrome P450 family.</text>
</comment>
<dbReference type="AlphaFoldDB" id="A0A813WB44"/>
<dbReference type="GO" id="GO:0020037">
    <property type="term" value="F:heme binding"/>
    <property type="evidence" value="ECO:0007669"/>
    <property type="project" value="InterPro"/>
</dbReference>
<dbReference type="Proteomes" id="UP000663877">
    <property type="component" value="Unassembled WGS sequence"/>
</dbReference>
<dbReference type="SUPFAM" id="SSF48264">
    <property type="entry name" value="Cytochrome P450"/>
    <property type="match status" value="1"/>
</dbReference>
<dbReference type="InterPro" id="IPR036396">
    <property type="entry name" value="Cyt_P450_sf"/>
</dbReference>
<evidence type="ECO:0000256" key="7">
    <source>
        <dbReference type="ARBA" id="ARBA00023033"/>
    </source>
</evidence>
<dbReference type="GO" id="GO:0016705">
    <property type="term" value="F:oxidoreductase activity, acting on paired donors, with incorporation or reduction of molecular oxygen"/>
    <property type="evidence" value="ECO:0007669"/>
    <property type="project" value="InterPro"/>
</dbReference>
<dbReference type="Pfam" id="PF00067">
    <property type="entry name" value="p450"/>
    <property type="match status" value="1"/>
</dbReference>
<dbReference type="Gene3D" id="1.10.630.10">
    <property type="entry name" value="Cytochrome P450"/>
    <property type="match status" value="1"/>
</dbReference>
<protein>
    <recommendedName>
        <fullName evidence="10">Cytochrome P450</fullName>
    </recommendedName>
</protein>
<evidence type="ECO:0000256" key="5">
    <source>
        <dbReference type="ARBA" id="ARBA00023002"/>
    </source>
</evidence>
<evidence type="ECO:0000256" key="2">
    <source>
        <dbReference type="ARBA" id="ARBA00010617"/>
    </source>
</evidence>
<dbReference type="PANTHER" id="PTHR24292">
    <property type="entry name" value="CYTOCHROME P450"/>
    <property type="match status" value="1"/>
</dbReference>
<evidence type="ECO:0000256" key="4">
    <source>
        <dbReference type="ARBA" id="ARBA00022723"/>
    </source>
</evidence>
<evidence type="ECO:0000313" key="9">
    <source>
        <dbReference type="Proteomes" id="UP000663877"/>
    </source>
</evidence>
<dbReference type="InterPro" id="IPR050476">
    <property type="entry name" value="Insect_CytP450_Detox"/>
</dbReference>
<gene>
    <name evidence="8" type="ORF">BJG266_LOCUS8246</name>
</gene>
<sequence length="103" mass="11914">MKLESKRTSSQEHEMLTSQRISFEQLNSLVYLDCILRELLRLVGPALGTVRTLTTDDKLPASGFELGKGESVMISFYALARDKRYWSDLYDLNDTEHKIIYHD</sequence>
<evidence type="ECO:0000256" key="1">
    <source>
        <dbReference type="ARBA" id="ARBA00001971"/>
    </source>
</evidence>
<comment type="caution">
    <text evidence="8">The sequence shown here is derived from an EMBL/GenBank/DDBJ whole genome shotgun (WGS) entry which is preliminary data.</text>
</comment>
<dbReference type="GO" id="GO:0004497">
    <property type="term" value="F:monooxygenase activity"/>
    <property type="evidence" value="ECO:0007669"/>
    <property type="project" value="UniProtKB-KW"/>
</dbReference>
<reference evidence="8" key="1">
    <citation type="submission" date="2021-02" db="EMBL/GenBank/DDBJ databases">
        <authorList>
            <person name="Nowell W R."/>
        </authorList>
    </citation>
    <scope>NUCLEOTIDE SEQUENCE</scope>
</reference>
<keyword evidence="3" id="KW-0349">Heme</keyword>
<keyword evidence="5" id="KW-0560">Oxidoreductase</keyword>
<accession>A0A813WB44</accession>
<evidence type="ECO:0000256" key="3">
    <source>
        <dbReference type="ARBA" id="ARBA00022617"/>
    </source>
</evidence>
<dbReference type="InterPro" id="IPR001128">
    <property type="entry name" value="Cyt_P450"/>
</dbReference>
<evidence type="ECO:0008006" key="10">
    <source>
        <dbReference type="Google" id="ProtNLM"/>
    </source>
</evidence>
<evidence type="ECO:0000313" key="8">
    <source>
        <dbReference type="EMBL" id="CAF0858478.1"/>
    </source>
</evidence>